<evidence type="ECO:0000256" key="3">
    <source>
        <dbReference type="ARBA" id="ARBA00016507"/>
    </source>
</evidence>
<keyword evidence="4" id="KW-0813">Transport</keyword>
<evidence type="ECO:0000313" key="9">
    <source>
        <dbReference type="EMBL" id="RHW18461.1"/>
    </source>
</evidence>
<dbReference type="Pfam" id="PF02108">
    <property type="entry name" value="FliH"/>
    <property type="match status" value="1"/>
</dbReference>
<dbReference type="GO" id="GO:0044781">
    <property type="term" value="P:bacterial-type flagellum organization"/>
    <property type="evidence" value="ECO:0007669"/>
    <property type="project" value="UniProtKB-KW"/>
</dbReference>
<comment type="caution">
    <text evidence="9">The sequence shown here is derived from an EMBL/GenBank/DDBJ whole genome shotgun (WGS) entry which is preliminary data.</text>
</comment>
<keyword evidence="5" id="KW-1005">Bacterial flagellum biogenesis</keyword>
<keyword evidence="6" id="KW-0653">Protein transport</keyword>
<keyword evidence="10" id="KW-1185">Reference proteome</keyword>
<dbReference type="Proteomes" id="UP000266693">
    <property type="component" value="Unassembled WGS sequence"/>
</dbReference>
<comment type="function">
    <text evidence="1">Needed for flagellar regrowth and assembly.</text>
</comment>
<dbReference type="GO" id="GO:0015031">
    <property type="term" value="P:protein transport"/>
    <property type="evidence" value="ECO:0007669"/>
    <property type="project" value="UniProtKB-KW"/>
</dbReference>
<reference evidence="9 10" key="1">
    <citation type="submission" date="2018-08" db="EMBL/GenBank/DDBJ databases">
        <title>The multiple taxonomic identification of Sphingomonas gilva.</title>
        <authorList>
            <person name="Zhu D."/>
            <person name="Zheng S."/>
        </authorList>
    </citation>
    <scope>NUCLEOTIDE SEQUENCE [LARGE SCALE GENOMIC DNA]</scope>
    <source>
        <strain evidence="9 10">ZDH117</strain>
    </source>
</reference>
<dbReference type="EMBL" id="QWLV01000002">
    <property type="protein sequence ID" value="RHW18461.1"/>
    <property type="molecule type" value="Genomic_DNA"/>
</dbReference>
<dbReference type="InterPro" id="IPR018035">
    <property type="entry name" value="Flagellar_FliH/T3SS_HrpE"/>
</dbReference>
<evidence type="ECO:0000256" key="4">
    <source>
        <dbReference type="ARBA" id="ARBA00022448"/>
    </source>
</evidence>
<evidence type="ECO:0000256" key="1">
    <source>
        <dbReference type="ARBA" id="ARBA00003041"/>
    </source>
</evidence>
<evidence type="ECO:0000256" key="7">
    <source>
        <dbReference type="ARBA" id="ARBA00023225"/>
    </source>
</evidence>
<comment type="similarity">
    <text evidence="2">Belongs to the FliH family.</text>
</comment>
<evidence type="ECO:0000256" key="6">
    <source>
        <dbReference type="ARBA" id="ARBA00022927"/>
    </source>
</evidence>
<dbReference type="AlphaFoldDB" id="A0A396RXL6"/>
<evidence type="ECO:0000259" key="8">
    <source>
        <dbReference type="Pfam" id="PF02108"/>
    </source>
</evidence>
<dbReference type="OrthoDB" id="7449114at2"/>
<protein>
    <recommendedName>
        <fullName evidence="3">Flagellar assembly protein FliH</fullName>
    </recommendedName>
</protein>
<sequence>MRARSCSARRATTMSSLWSAAERVTPTAIASGALAGFAPWSGGEAVAAAPIRLDPREAGYREGLAEGRAQALAEFEEQRQALVALAENLAACRSEPPEMLASVLAEVVGRLVAQIVGETEIDPALVRERVDAVARLVTEQAGPARLRLHPADVVMLTGAALDCEIVADPALIPGSVVCETATGWIEHGPEAGMDRLRQALDQLAVAR</sequence>
<evidence type="ECO:0000313" key="10">
    <source>
        <dbReference type="Proteomes" id="UP000266693"/>
    </source>
</evidence>
<dbReference type="PANTHER" id="PTHR34982:SF1">
    <property type="entry name" value="FLAGELLAR ASSEMBLY PROTEIN FLIH"/>
    <property type="match status" value="1"/>
</dbReference>
<evidence type="ECO:0000256" key="5">
    <source>
        <dbReference type="ARBA" id="ARBA00022795"/>
    </source>
</evidence>
<evidence type="ECO:0000256" key="2">
    <source>
        <dbReference type="ARBA" id="ARBA00006602"/>
    </source>
</evidence>
<proteinExistence type="inferred from homology"/>
<name>A0A396RXL6_9SPHN</name>
<dbReference type="GO" id="GO:0005829">
    <property type="term" value="C:cytosol"/>
    <property type="evidence" value="ECO:0007669"/>
    <property type="project" value="TreeGrafter"/>
</dbReference>
<organism evidence="9 10">
    <name type="scientific">Sphingomonas gilva</name>
    <dbReference type="NCBI Taxonomy" id="2305907"/>
    <lineage>
        <taxon>Bacteria</taxon>
        <taxon>Pseudomonadati</taxon>
        <taxon>Pseudomonadota</taxon>
        <taxon>Alphaproteobacteria</taxon>
        <taxon>Sphingomonadales</taxon>
        <taxon>Sphingomonadaceae</taxon>
        <taxon>Sphingomonas</taxon>
    </lineage>
</organism>
<dbReference type="PANTHER" id="PTHR34982">
    <property type="entry name" value="YOP PROTEINS TRANSLOCATION PROTEIN L"/>
    <property type="match status" value="1"/>
</dbReference>
<keyword evidence="7" id="KW-1006">Bacterial flagellum protein export</keyword>
<dbReference type="InterPro" id="IPR051472">
    <property type="entry name" value="T3SS_Stator/FliH"/>
</dbReference>
<feature type="domain" description="Flagellar assembly protein FliH/Type III secretion system HrpE" evidence="8">
    <location>
        <begin position="77"/>
        <end position="186"/>
    </location>
</feature>
<gene>
    <name evidence="9" type="ORF">D1610_08430</name>
</gene>
<accession>A0A396RXL6</accession>